<dbReference type="CDD" id="cd00840">
    <property type="entry name" value="MPP_Mre11_N"/>
    <property type="match status" value="1"/>
</dbReference>
<evidence type="ECO:0000256" key="1">
    <source>
        <dbReference type="ARBA" id="ARBA00022801"/>
    </source>
</evidence>
<gene>
    <name evidence="3" type="ORF">CCS01_20315</name>
</gene>
<dbReference type="Pfam" id="PF00149">
    <property type="entry name" value="Metallophos"/>
    <property type="match status" value="1"/>
</dbReference>
<dbReference type="InterPro" id="IPR050535">
    <property type="entry name" value="DNA_Repair-Maintenance_Comp"/>
</dbReference>
<dbReference type="PANTHER" id="PTHR30337:SF7">
    <property type="entry name" value="PHOSPHOESTERASE"/>
    <property type="match status" value="1"/>
</dbReference>
<dbReference type="Gene3D" id="3.60.21.10">
    <property type="match status" value="1"/>
</dbReference>
<evidence type="ECO:0000313" key="3">
    <source>
        <dbReference type="EMBL" id="PPQ29946.1"/>
    </source>
</evidence>
<keyword evidence="1" id="KW-0378">Hydrolase</keyword>
<dbReference type="InterPro" id="IPR029052">
    <property type="entry name" value="Metallo-depent_PP-like"/>
</dbReference>
<dbReference type="GO" id="GO:0016787">
    <property type="term" value="F:hydrolase activity"/>
    <property type="evidence" value="ECO:0007669"/>
    <property type="project" value="UniProtKB-KW"/>
</dbReference>
<dbReference type="Proteomes" id="UP000239724">
    <property type="component" value="Unassembled WGS sequence"/>
</dbReference>
<dbReference type="OrthoDB" id="9773856at2"/>
<sequence>MMATFRFLHCADLHLDSPLRGLEANPDAPAERIRSATRRALTNLVDYALREKVDFVVAAGDLYDGDWQDWRTGQFLVAQIARLCAAGIPFIAIRGNHDAESIITRRLRMPHETAQLLSTRRPETVRLKHLPVSIHGQSFAARAETTNMAQEYPAADRDRFNIGLLHTSIDGRVGHDTYAPCSVDQLRGHGYQYWALGHVHRREVLSDSPWIVFSGNLQGRHINERGSKGATLVTVVDDRITAAEPLVLDDVRWDRVEVTLPNDADEDAALELTRAALLDACRQAGGRLLATRIVLSGACAAHVAFSADLHGARERLRAEAMTAAGADAIWAETITLATRPMIDTSALREREDATGRLVRALETIDPAQLAAALKTYADRMLGHASWPRQELGKEHPVMQAAEGTVSADLVERARDLLLARIAEG</sequence>
<dbReference type="InterPro" id="IPR004843">
    <property type="entry name" value="Calcineurin-like_PHP"/>
</dbReference>
<reference evidence="3 4" key="1">
    <citation type="journal article" date="2018" name="Arch. Microbiol.">
        <title>New insights into the metabolic potential of the phototrophic purple bacterium Rhodopila globiformis DSM 161(T) from its draft genome sequence and evidence for a vanadium-dependent nitrogenase.</title>
        <authorList>
            <person name="Imhoff J.F."/>
            <person name="Rahn T."/>
            <person name="Kunzel S."/>
            <person name="Neulinger S.C."/>
        </authorList>
    </citation>
    <scope>NUCLEOTIDE SEQUENCE [LARGE SCALE GENOMIC DNA]</scope>
    <source>
        <strain evidence="3 4">DSM 161</strain>
    </source>
</reference>
<dbReference type="PIRSF" id="PIRSF033091">
    <property type="entry name" value="Pesterase_YhaO"/>
    <property type="match status" value="1"/>
</dbReference>
<comment type="caution">
    <text evidence="3">The sequence shown here is derived from an EMBL/GenBank/DDBJ whole genome shotgun (WGS) entry which is preliminary data.</text>
</comment>
<dbReference type="PANTHER" id="PTHR30337">
    <property type="entry name" value="COMPONENT OF ATP-DEPENDENT DSDNA EXONUCLEASE"/>
    <property type="match status" value="1"/>
</dbReference>
<evidence type="ECO:0000313" key="4">
    <source>
        <dbReference type="Proteomes" id="UP000239724"/>
    </source>
</evidence>
<proteinExistence type="predicted"/>
<protein>
    <recommendedName>
        <fullName evidence="2">Calcineurin-like phosphoesterase domain-containing protein</fullName>
    </recommendedName>
</protein>
<accession>A0A2S6N5Q3</accession>
<dbReference type="RefSeq" id="WP_104520646.1">
    <property type="nucleotide sequence ID" value="NZ_NHRY01000219.1"/>
</dbReference>
<keyword evidence="4" id="KW-1185">Reference proteome</keyword>
<dbReference type="InterPro" id="IPR014576">
    <property type="entry name" value="Pesterase_YhaO"/>
</dbReference>
<dbReference type="InterPro" id="IPR041796">
    <property type="entry name" value="Mre11_N"/>
</dbReference>
<name>A0A2S6N5Q3_RHOGL</name>
<feature type="domain" description="Calcineurin-like phosphoesterase" evidence="2">
    <location>
        <begin position="5"/>
        <end position="201"/>
    </location>
</feature>
<evidence type="ECO:0000259" key="2">
    <source>
        <dbReference type="Pfam" id="PF00149"/>
    </source>
</evidence>
<dbReference type="EMBL" id="NHRY01000219">
    <property type="protein sequence ID" value="PPQ29946.1"/>
    <property type="molecule type" value="Genomic_DNA"/>
</dbReference>
<dbReference type="AlphaFoldDB" id="A0A2S6N5Q3"/>
<organism evidence="3 4">
    <name type="scientific">Rhodopila globiformis</name>
    <name type="common">Rhodopseudomonas globiformis</name>
    <dbReference type="NCBI Taxonomy" id="1071"/>
    <lineage>
        <taxon>Bacteria</taxon>
        <taxon>Pseudomonadati</taxon>
        <taxon>Pseudomonadota</taxon>
        <taxon>Alphaproteobacteria</taxon>
        <taxon>Acetobacterales</taxon>
        <taxon>Acetobacteraceae</taxon>
        <taxon>Rhodopila</taxon>
    </lineage>
</organism>
<dbReference type="SUPFAM" id="SSF56300">
    <property type="entry name" value="Metallo-dependent phosphatases"/>
    <property type="match status" value="1"/>
</dbReference>